<comment type="caution">
    <text evidence="2">The sequence shown here is derived from an EMBL/GenBank/DDBJ whole genome shotgun (WGS) entry which is preliminary data.</text>
</comment>
<evidence type="ECO:0000256" key="1">
    <source>
        <dbReference type="SAM" id="MobiDB-lite"/>
    </source>
</evidence>
<evidence type="ECO:0000313" key="2">
    <source>
        <dbReference type="EMBL" id="KAG5293277.1"/>
    </source>
</evidence>
<evidence type="ECO:0000313" key="3">
    <source>
        <dbReference type="Proteomes" id="UP000670092"/>
    </source>
</evidence>
<sequence>MDRGYSFGPCSYYYSESRNVNFHGMHSGDGIYTLSEPRHRWSNPGTSTSPHETSINRQSDISSEPLRWLQLH</sequence>
<accession>A0A8H7YNP1</accession>
<protein>
    <submittedName>
        <fullName evidence="2">DUF6 domain-containing protein</fullName>
    </submittedName>
</protein>
<proteinExistence type="predicted"/>
<gene>
    <name evidence="2" type="ORF">I7I52_04543</name>
</gene>
<dbReference type="Proteomes" id="UP000670092">
    <property type="component" value="Unassembled WGS sequence"/>
</dbReference>
<dbReference type="EMBL" id="JAEVHI010000004">
    <property type="protein sequence ID" value="KAG5293277.1"/>
    <property type="molecule type" value="Genomic_DNA"/>
</dbReference>
<reference evidence="2 3" key="1">
    <citation type="submission" date="2021-01" db="EMBL/GenBank/DDBJ databases">
        <title>Chromosome-level genome assembly of a human fungal pathogen reveals clustering of transcriptionally co-regulated genes.</title>
        <authorList>
            <person name="Voorhies M."/>
            <person name="Cohen S."/>
            <person name="Shea T.P."/>
            <person name="Petrus S."/>
            <person name="Munoz J.F."/>
            <person name="Poplawski S."/>
            <person name="Goldman W.E."/>
            <person name="Michael T."/>
            <person name="Cuomo C.A."/>
            <person name="Sil A."/>
            <person name="Beyhan S."/>
        </authorList>
    </citation>
    <scope>NUCLEOTIDE SEQUENCE [LARGE SCALE GENOMIC DNA]</scope>
    <source>
        <strain evidence="2 3">G184AR</strain>
    </source>
</reference>
<name>A0A8H7YNP1_AJECA</name>
<feature type="region of interest" description="Disordered" evidence="1">
    <location>
        <begin position="36"/>
        <end position="72"/>
    </location>
</feature>
<dbReference type="AlphaFoldDB" id="A0A8H7YNP1"/>
<dbReference type="VEuPathDB" id="FungiDB:I7I52_04543"/>
<organism evidence="2 3">
    <name type="scientific">Ajellomyces capsulatus</name>
    <name type="common">Darling's disease fungus</name>
    <name type="synonym">Histoplasma capsulatum</name>
    <dbReference type="NCBI Taxonomy" id="5037"/>
    <lineage>
        <taxon>Eukaryota</taxon>
        <taxon>Fungi</taxon>
        <taxon>Dikarya</taxon>
        <taxon>Ascomycota</taxon>
        <taxon>Pezizomycotina</taxon>
        <taxon>Eurotiomycetes</taxon>
        <taxon>Eurotiomycetidae</taxon>
        <taxon>Onygenales</taxon>
        <taxon>Ajellomycetaceae</taxon>
        <taxon>Histoplasma</taxon>
    </lineage>
</organism>
<feature type="compositionally biased region" description="Polar residues" evidence="1">
    <location>
        <begin position="43"/>
        <end position="62"/>
    </location>
</feature>